<dbReference type="EMBL" id="JARHTQ010000058">
    <property type="protein sequence ID" value="MDF2261418.1"/>
    <property type="molecule type" value="Genomic_DNA"/>
</dbReference>
<evidence type="ECO:0000313" key="2">
    <source>
        <dbReference type="Proteomes" id="UP001220022"/>
    </source>
</evidence>
<organism evidence="1 2">
    <name type="scientific">Streptantibioticus ferralitis</name>
    <dbReference type="NCBI Taxonomy" id="236510"/>
    <lineage>
        <taxon>Bacteria</taxon>
        <taxon>Bacillati</taxon>
        <taxon>Actinomycetota</taxon>
        <taxon>Actinomycetes</taxon>
        <taxon>Kitasatosporales</taxon>
        <taxon>Streptomycetaceae</taxon>
        <taxon>Streptantibioticus</taxon>
    </lineage>
</organism>
<name>A0ABT5ZCJ8_9ACTN</name>
<evidence type="ECO:0000313" key="1">
    <source>
        <dbReference type="EMBL" id="MDF2261418.1"/>
    </source>
</evidence>
<comment type="caution">
    <text evidence="1">The sequence shown here is derived from an EMBL/GenBank/DDBJ whole genome shotgun (WGS) entry which is preliminary data.</text>
</comment>
<accession>A0ABT5ZCJ8</accession>
<reference evidence="1 2" key="1">
    <citation type="submission" date="2023-03" db="EMBL/GenBank/DDBJ databases">
        <title>Draft genome sequence of type strain Streptomyces ferralitis JCM 14344.</title>
        <authorList>
            <person name="Klaysubun C."/>
            <person name="Duangmal K."/>
        </authorList>
    </citation>
    <scope>NUCLEOTIDE SEQUENCE [LARGE SCALE GENOMIC DNA]</scope>
    <source>
        <strain evidence="1 2">JCM 14344</strain>
    </source>
</reference>
<sequence>MWDELDRIRRWWLADGYLNTAGAKVTISADGVTTLSRGGWTVIL</sequence>
<proteinExistence type="predicted"/>
<dbReference type="RefSeq" id="WP_275823025.1">
    <property type="nucleotide sequence ID" value="NZ_BAAANM010000007.1"/>
</dbReference>
<keyword evidence="2" id="KW-1185">Reference proteome</keyword>
<dbReference type="Proteomes" id="UP001220022">
    <property type="component" value="Unassembled WGS sequence"/>
</dbReference>
<protein>
    <submittedName>
        <fullName evidence="1">Uncharacterized protein</fullName>
    </submittedName>
</protein>
<gene>
    <name evidence="1" type="ORF">P2L57_38595</name>
</gene>